<dbReference type="Proteomes" id="UP000186922">
    <property type="component" value="Unassembled WGS sequence"/>
</dbReference>
<dbReference type="EMBL" id="BDGG01000003">
    <property type="protein sequence ID" value="GAU95770.1"/>
    <property type="molecule type" value="Genomic_DNA"/>
</dbReference>
<dbReference type="SUPFAM" id="SSF49313">
    <property type="entry name" value="Cadherin-like"/>
    <property type="match status" value="3"/>
</dbReference>
<evidence type="ECO:0000313" key="2">
    <source>
        <dbReference type="Proteomes" id="UP000186922"/>
    </source>
</evidence>
<comment type="caution">
    <text evidence="1">The sequence shown here is derived from an EMBL/GenBank/DDBJ whole genome shotgun (WGS) entry which is preliminary data.</text>
</comment>
<gene>
    <name evidence="1" type="primary">RvY_07331</name>
    <name evidence="1" type="synonym">RvY_07331.1</name>
    <name evidence="1" type="ORF">RvY_07331-1</name>
</gene>
<proteinExistence type="predicted"/>
<evidence type="ECO:0000313" key="1">
    <source>
        <dbReference type="EMBL" id="GAU95770.1"/>
    </source>
</evidence>
<sequence length="689" mass="71561">MWNLIFQVRSLIRSDAPPSYCSWQSGTFMFNYRATNYYGAATVPVYITCNNDGFDTDVSSAVFNNGISVVCYNNFCYNISSGSTAGGNNYAFSITQCIPNTRIGTVATTGAVGYAINSKRNGYCNGAECTGLFTVNYLTGVVKLTDYLSTGTYRLHVNIITNTGRLIRRGVTVTATCDSDSDDYSIDYDTAFYNAVQSFTSNTSTTASQAGVNAYNYICFGGNCYGNTGNSSLVPVSILTSTGRKKRGARLNNTKKARREKRHFSVIDYDANSVDTIASYKYITRNCTAGTIVGAVSAAGAASYFITNGDPAFTISSTGLISLSTAINAGRYLLSVQATSLFGQTSSVLVKVTVNCNLLSSSSSATSVTINGTCLYDNCNFNYAAPVFSQSPYTFTPTTCGVNASIGSVSATGITNNTNNTAYWIESGPWVNYFYINPVTGNIMQTAVLPLRTFVTLTVTAYNSNGVPTNAIVIINTTNCVYPSTVSSVTTTTTTTTQGPTTIVYSPYFPQTSYSLSLQGCATGPVLLGSVVASNAANYFISNGGGLFSINTAGALSTVGAVNTGTYNLIVTAVSSQGLAVSVPVTVAVVCTGTGVVTTTVASTGFGPFTLVNCAGGQSAGTISVPGAISYVINGGSTTFSISPTGTISITPGVTGTSGTYTLPITSFSSTGTPTTTSATVILICAGGG</sequence>
<dbReference type="GO" id="GO:0016020">
    <property type="term" value="C:membrane"/>
    <property type="evidence" value="ECO:0007669"/>
    <property type="project" value="InterPro"/>
</dbReference>
<dbReference type="CDD" id="cd11304">
    <property type="entry name" value="Cadherin_repeat"/>
    <property type="match status" value="1"/>
</dbReference>
<evidence type="ECO:0008006" key="3">
    <source>
        <dbReference type="Google" id="ProtNLM"/>
    </source>
</evidence>
<dbReference type="AlphaFoldDB" id="A0A1D1V4C7"/>
<dbReference type="OrthoDB" id="10232115at2759"/>
<keyword evidence="2" id="KW-1185">Reference proteome</keyword>
<reference evidence="1 2" key="1">
    <citation type="journal article" date="2016" name="Nat. Commun.">
        <title>Extremotolerant tardigrade genome and improved radiotolerance of human cultured cells by tardigrade-unique protein.</title>
        <authorList>
            <person name="Hashimoto T."/>
            <person name="Horikawa D.D."/>
            <person name="Saito Y."/>
            <person name="Kuwahara H."/>
            <person name="Kozuka-Hata H."/>
            <person name="Shin-I T."/>
            <person name="Minakuchi Y."/>
            <person name="Ohishi K."/>
            <person name="Motoyama A."/>
            <person name="Aizu T."/>
            <person name="Enomoto A."/>
            <person name="Kondo K."/>
            <person name="Tanaka S."/>
            <person name="Hara Y."/>
            <person name="Koshikawa S."/>
            <person name="Sagara H."/>
            <person name="Miura T."/>
            <person name="Yokobori S."/>
            <person name="Miyagawa K."/>
            <person name="Suzuki Y."/>
            <person name="Kubo T."/>
            <person name="Oyama M."/>
            <person name="Kohara Y."/>
            <person name="Fujiyama A."/>
            <person name="Arakawa K."/>
            <person name="Katayama T."/>
            <person name="Toyoda A."/>
            <person name="Kunieda T."/>
        </authorList>
    </citation>
    <scope>NUCLEOTIDE SEQUENCE [LARGE SCALE GENOMIC DNA]</scope>
    <source>
        <strain evidence="1 2">YOKOZUNA-1</strain>
    </source>
</reference>
<dbReference type="Gene3D" id="2.60.40.60">
    <property type="entry name" value="Cadherins"/>
    <property type="match status" value="1"/>
</dbReference>
<name>A0A1D1V4C7_RAMVA</name>
<accession>A0A1D1V4C7</accession>
<dbReference type="InterPro" id="IPR015919">
    <property type="entry name" value="Cadherin-like_sf"/>
</dbReference>
<protein>
    <recommendedName>
        <fullName evidence="3">Cadherin domain-containing protein</fullName>
    </recommendedName>
</protein>
<organism evidence="1 2">
    <name type="scientific">Ramazzottius varieornatus</name>
    <name type="common">Water bear</name>
    <name type="synonym">Tardigrade</name>
    <dbReference type="NCBI Taxonomy" id="947166"/>
    <lineage>
        <taxon>Eukaryota</taxon>
        <taxon>Metazoa</taxon>
        <taxon>Ecdysozoa</taxon>
        <taxon>Tardigrada</taxon>
        <taxon>Eutardigrada</taxon>
        <taxon>Parachela</taxon>
        <taxon>Hypsibioidea</taxon>
        <taxon>Ramazzottiidae</taxon>
        <taxon>Ramazzottius</taxon>
    </lineage>
</organism>
<dbReference type="GO" id="GO:0005509">
    <property type="term" value="F:calcium ion binding"/>
    <property type="evidence" value="ECO:0007669"/>
    <property type="project" value="InterPro"/>
</dbReference>